<dbReference type="NCBIfam" id="TIGR01840">
    <property type="entry name" value="esterase_phb"/>
    <property type="match status" value="1"/>
</dbReference>
<dbReference type="Pfam" id="PF10503">
    <property type="entry name" value="Esterase_PHB"/>
    <property type="match status" value="1"/>
</dbReference>
<dbReference type="GO" id="GO:0016787">
    <property type="term" value="F:hydrolase activity"/>
    <property type="evidence" value="ECO:0007669"/>
    <property type="project" value="UniProtKB-KW"/>
</dbReference>
<feature type="region of interest" description="Disordered" evidence="3">
    <location>
        <begin position="329"/>
        <end position="351"/>
    </location>
</feature>
<dbReference type="InterPro" id="IPR050955">
    <property type="entry name" value="Plant_Biomass_Hydrol_Est"/>
</dbReference>
<gene>
    <name evidence="4" type="ORF">AC244_13640</name>
</gene>
<organism evidence="4 5">
    <name type="scientific">Ensifer adhaerens</name>
    <name type="common">Sinorhizobium morelense</name>
    <dbReference type="NCBI Taxonomy" id="106592"/>
    <lineage>
        <taxon>Bacteria</taxon>
        <taxon>Pseudomonadati</taxon>
        <taxon>Pseudomonadota</taxon>
        <taxon>Alphaproteobacteria</taxon>
        <taxon>Hyphomicrobiales</taxon>
        <taxon>Rhizobiaceae</taxon>
        <taxon>Sinorhizobium/Ensifer group</taxon>
        <taxon>Ensifer</taxon>
    </lineage>
</organism>
<dbReference type="PATRIC" id="fig|106592.7.peg.6967"/>
<keyword evidence="2" id="KW-0378">Hydrolase</keyword>
<protein>
    <submittedName>
        <fullName evidence="4">LpqC, poly</fullName>
    </submittedName>
</protein>
<dbReference type="AlphaFoldDB" id="A0A0L8BV33"/>
<dbReference type="Gene3D" id="3.40.50.1820">
    <property type="entry name" value="alpha/beta hydrolase"/>
    <property type="match status" value="1"/>
</dbReference>
<sequence>MRSLSDTVARLKQFRSMQSVFDDGGRLAPFEAFGTNPGELEARIHVPAKLAKSPALVVVLHGCTQTAATYDKGSGWSKLADECGFVVLFPQQTRSNNANLCFNWFQPNDIARDRGEALSIRQMIKTVETRNNIDRSRVFITGLSAGGAMANVMLATYPEAFAGGAIIAGLPYDTARTVPQAFDRMRAQGIPDEQSLQKKLRAGSQSNGPWPAISVWHGTLDATVNSANAGAIVKQWQGIHGIKAASHSDTSRGRLERRAWVDSDGNERLQLFHIKGMGHGTPIDVKSGYGQAGPYMLDVGISSTEEIAQSFGIVAPCLRQVSPGANIDVPAPASRNAGSQRRGGPADGIRRTIEDALRAAGLMR</sequence>
<dbReference type="OrthoDB" id="9767239at2"/>
<dbReference type="GO" id="GO:0005576">
    <property type="term" value="C:extracellular region"/>
    <property type="evidence" value="ECO:0007669"/>
    <property type="project" value="InterPro"/>
</dbReference>
<dbReference type="InterPro" id="IPR029058">
    <property type="entry name" value="AB_hydrolase_fold"/>
</dbReference>
<dbReference type="Proteomes" id="UP000037425">
    <property type="component" value="Unassembled WGS sequence"/>
</dbReference>
<evidence type="ECO:0000313" key="5">
    <source>
        <dbReference type="Proteomes" id="UP000037425"/>
    </source>
</evidence>
<reference evidence="5" key="1">
    <citation type="submission" date="2015-07" db="EMBL/GenBank/DDBJ databases">
        <title>Whole genome sequence of an Ensifer adhaerens strain isolated from a cave pool in the Wind Cave National Park.</title>
        <authorList>
            <person name="Eng W.W.H."/>
            <person name="Gan H.M."/>
            <person name="Barton H.A."/>
            <person name="Savka M.A."/>
        </authorList>
    </citation>
    <scope>NUCLEOTIDE SEQUENCE [LARGE SCALE GENOMIC DNA]</scope>
    <source>
        <strain evidence="5">SD006</strain>
    </source>
</reference>
<evidence type="ECO:0000256" key="3">
    <source>
        <dbReference type="SAM" id="MobiDB-lite"/>
    </source>
</evidence>
<name>A0A0L8BV33_ENSAD</name>
<dbReference type="EMBL" id="LGAP01000007">
    <property type="protein sequence ID" value="KOF18415.1"/>
    <property type="molecule type" value="Genomic_DNA"/>
</dbReference>
<dbReference type="PANTHER" id="PTHR43037">
    <property type="entry name" value="UNNAMED PRODUCT-RELATED"/>
    <property type="match status" value="1"/>
</dbReference>
<proteinExistence type="predicted"/>
<evidence type="ECO:0000256" key="2">
    <source>
        <dbReference type="ARBA" id="ARBA00022801"/>
    </source>
</evidence>
<dbReference type="InterPro" id="IPR010126">
    <property type="entry name" value="Esterase_phb"/>
</dbReference>
<comment type="caution">
    <text evidence="4">The sequence shown here is derived from an EMBL/GenBank/DDBJ whole genome shotgun (WGS) entry which is preliminary data.</text>
</comment>
<evidence type="ECO:0000313" key="4">
    <source>
        <dbReference type="EMBL" id="KOF18415.1"/>
    </source>
</evidence>
<dbReference type="RefSeq" id="WP_053249371.1">
    <property type="nucleotide sequence ID" value="NZ_LGAP01000007.1"/>
</dbReference>
<evidence type="ECO:0000256" key="1">
    <source>
        <dbReference type="ARBA" id="ARBA00022729"/>
    </source>
</evidence>
<accession>A0A0L8BV33</accession>
<dbReference type="SUPFAM" id="SSF53474">
    <property type="entry name" value="alpha/beta-Hydrolases"/>
    <property type="match status" value="2"/>
</dbReference>
<keyword evidence="1" id="KW-0732">Signal</keyword>
<dbReference type="PANTHER" id="PTHR43037:SF1">
    <property type="entry name" value="BLL1128 PROTEIN"/>
    <property type="match status" value="1"/>
</dbReference>